<keyword evidence="3" id="KW-0489">Methyltransferase</keyword>
<dbReference type="CDD" id="cd02440">
    <property type="entry name" value="AdoMet_MTases"/>
    <property type="match status" value="1"/>
</dbReference>
<proteinExistence type="predicted"/>
<dbReference type="EMBL" id="CAADFV010000020">
    <property type="protein sequence ID" value="VFK54046.1"/>
    <property type="molecule type" value="Genomic_DNA"/>
</dbReference>
<dbReference type="Pfam" id="PF13489">
    <property type="entry name" value="Methyltransf_23"/>
    <property type="match status" value="1"/>
</dbReference>
<sequence>MKIHESIQEKCQFFPPEEMRPKVRALLQQKGFWDDWDKVYEVFRYYWHVQDKANLISRITRCIMDTARELQSIEVLDVGAGDGEVIRDIMELLLTETKRLSMLDIIEPSSSKRDIATRILPHREYGGCLRGAFQTMDGVTGRSYDAIVLNNVIYHLEPLEDSIPHLFNNLRKGGSLIILHINNNFDYEPIIRGIGEKQGVSLDIATHTVPLRVFLGMGEVIYDANMINMFKRFYGQAAQLCSNPLSDDEFSALLKQCSEDGFFDHEHRLITARKT</sequence>
<organism evidence="3">
    <name type="scientific">Candidatus Kentrum sp. TUN</name>
    <dbReference type="NCBI Taxonomy" id="2126343"/>
    <lineage>
        <taxon>Bacteria</taxon>
        <taxon>Pseudomonadati</taxon>
        <taxon>Pseudomonadota</taxon>
        <taxon>Gammaproteobacteria</taxon>
        <taxon>Candidatus Kentrum</taxon>
    </lineage>
</organism>
<protein>
    <submittedName>
        <fullName evidence="3">Methyltransferase domain-containing protein</fullName>
    </submittedName>
</protein>
<evidence type="ECO:0000313" key="2">
    <source>
        <dbReference type="EMBL" id="VFK53239.1"/>
    </source>
</evidence>
<dbReference type="EMBL" id="CAADFY010000018">
    <property type="protein sequence ID" value="VFK53239.1"/>
    <property type="molecule type" value="Genomic_DNA"/>
</dbReference>
<dbReference type="EMBL" id="CAADFX010000001">
    <property type="protein sequence ID" value="VFK50715.1"/>
    <property type="molecule type" value="Genomic_DNA"/>
</dbReference>
<evidence type="ECO:0000313" key="1">
    <source>
        <dbReference type="EMBL" id="VFK50715.1"/>
    </source>
</evidence>
<keyword evidence="3" id="KW-0808">Transferase</keyword>
<evidence type="ECO:0000313" key="3">
    <source>
        <dbReference type="EMBL" id="VFK54046.1"/>
    </source>
</evidence>
<name>A0A450ZJS1_9GAMM</name>
<gene>
    <name evidence="1" type="ORF">BECKTUN1418D_GA0071000_100137</name>
    <name evidence="3" type="ORF">BECKTUN1418E_GA0071001_10206</name>
    <name evidence="2" type="ORF">BECKTUN1418F_GA0071002_10186</name>
</gene>
<dbReference type="InterPro" id="IPR029063">
    <property type="entry name" value="SAM-dependent_MTases_sf"/>
</dbReference>
<dbReference type="Gene3D" id="3.40.50.150">
    <property type="entry name" value="Vaccinia Virus protein VP39"/>
    <property type="match status" value="1"/>
</dbReference>
<accession>A0A450ZJS1</accession>
<dbReference type="GO" id="GO:0032259">
    <property type="term" value="P:methylation"/>
    <property type="evidence" value="ECO:0007669"/>
    <property type="project" value="UniProtKB-KW"/>
</dbReference>
<dbReference type="GO" id="GO:0008168">
    <property type="term" value="F:methyltransferase activity"/>
    <property type="evidence" value="ECO:0007669"/>
    <property type="project" value="UniProtKB-KW"/>
</dbReference>
<dbReference type="AlphaFoldDB" id="A0A450ZJS1"/>
<reference evidence="3" key="1">
    <citation type="submission" date="2019-02" db="EMBL/GenBank/DDBJ databases">
        <authorList>
            <person name="Gruber-Vodicka R. H."/>
            <person name="Seah K. B. B."/>
        </authorList>
    </citation>
    <scope>NUCLEOTIDE SEQUENCE</scope>
    <source>
        <strain evidence="1">BECK_BY1</strain>
        <strain evidence="3">BECK_BY2</strain>
        <strain evidence="2">BECK_BY3</strain>
    </source>
</reference>
<dbReference type="SUPFAM" id="SSF53335">
    <property type="entry name" value="S-adenosyl-L-methionine-dependent methyltransferases"/>
    <property type="match status" value="1"/>
</dbReference>